<dbReference type="GO" id="GO:0008233">
    <property type="term" value="F:peptidase activity"/>
    <property type="evidence" value="ECO:0007669"/>
    <property type="project" value="InterPro"/>
</dbReference>
<proteinExistence type="predicted"/>
<keyword evidence="2" id="KW-0378">Hydrolase</keyword>
<protein>
    <submittedName>
        <fullName evidence="2">Glycoside hydrolase</fullName>
    </submittedName>
</protein>
<dbReference type="Proteomes" id="UP000231322">
    <property type="component" value="Unassembled WGS sequence"/>
</dbReference>
<accession>A0A2G7HCW5</accession>
<dbReference type="AlphaFoldDB" id="A0A2G7HCW5"/>
<comment type="caution">
    <text evidence="2">The sequence shown here is derived from an EMBL/GenBank/DDBJ whole genome shotgun (WGS) entry which is preliminary data.</text>
</comment>
<keyword evidence="3" id="KW-1185">Reference proteome</keyword>
<dbReference type="RefSeq" id="WP_099839967.1">
    <property type="nucleotide sequence ID" value="NZ_PEIK01000014.1"/>
</dbReference>
<dbReference type="EMBL" id="PEIK01000014">
    <property type="protein sequence ID" value="PIH02930.1"/>
    <property type="molecule type" value="Genomic_DNA"/>
</dbReference>
<dbReference type="Gene3D" id="3.30.1380.10">
    <property type="match status" value="1"/>
</dbReference>
<evidence type="ECO:0000313" key="3">
    <source>
        <dbReference type="Proteomes" id="UP000231322"/>
    </source>
</evidence>
<dbReference type="Pfam" id="PF13539">
    <property type="entry name" value="Peptidase_M15_4"/>
    <property type="match status" value="1"/>
</dbReference>
<name>A0A2G7HCW5_9CLOT</name>
<sequence>MKNNKDETSYSITMKQDILCLMMTYDEYIKDIKCENDKIYIVMESGKKILYDDKKNKNFEEKIYNSDIQDMMEQIYPLDTTGKLMDKNFDPGRFRVYPLLEDVYGNNSSTIEKNLKNINTPYGAVQFNNNGKAAESLKNVLYELHGISKNNGKLNSYIYPLNGTFNYRHIAGTNLLSPHAFGIAIDLVRDNRDYWKWATESQGQERIASYPKEIVETFEKNNFIWGGKWNHFDTLHFEYRPEIIMKAKYFNNNDKIKDAWYKGAPLEDKQVKDYVDKINKALK</sequence>
<gene>
    <name evidence="2" type="ORF">CS538_14890</name>
</gene>
<evidence type="ECO:0000259" key="1">
    <source>
        <dbReference type="Pfam" id="PF13539"/>
    </source>
</evidence>
<feature type="domain" description="Peptidase M15C" evidence="1">
    <location>
        <begin position="172"/>
        <end position="239"/>
    </location>
</feature>
<evidence type="ECO:0000313" key="2">
    <source>
        <dbReference type="EMBL" id="PIH02930.1"/>
    </source>
</evidence>
<reference evidence="2 3" key="1">
    <citation type="submission" date="2017-10" db="EMBL/GenBank/DDBJ databases">
        <title>Reclassification of Eubacterium combesii and discrepancies in the nomenclature of botulinum neurotoxin producing clostridia. Request for an Opinion.</title>
        <authorList>
            <person name="Dobritsa A.P."/>
            <person name="Kutumbaka K.K."/>
            <person name="Samadpour M."/>
        </authorList>
    </citation>
    <scope>NUCLEOTIDE SEQUENCE [LARGE SCALE GENOMIC DNA]</scope>
    <source>
        <strain evidence="2 3">DSM 20696</strain>
    </source>
</reference>
<organism evidence="2 3">
    <name type="scientific">Clostridium combesii</name>
    <dbReference type="NCBI Taxonomy" id="39481"/>
    <lineage>
        <taxon>Bacteria</taxon>
        <taxon>Bacillati</taxon>
        <taxon>Bacillota</taxon>
        <taxon>Clostridia</taxon>
        <taxon>Eubacteriales</taxon>
        <taxon>Clostridiaceae</taxon>
        <taxon>Clostridium</taxon>
    </lineage>
</organism>
<dbReference type="InterPro" id="IPR009045">
    <property type="entry name" value="Zn_M74/Hedgehog-like"/>
</dbReference>
<dbReference type="InterPro" id="IPR039561">
    <property type="entry name" value="Peptidase_M15C"/>
</dbReference>
<dbReference type="SUPFAM" id="SSF55166">
    <property type="entry name" value="Hedgehog/DD-peptidase"/>
    <property type="match status" value="1"/>
</dbReference>